<feature type="compositionally biased region" description="Pro residues" evidence="1">
    <location>
        <begin position="446"/>
        <end position="455"/>
    </location>
</feature>
<reference evidence="2" key="1">
    <citation type="submission" date="2021-11" db="EMBL/GenBank/DDBJ databases">
        <authorList>
            <consortium name="Genoscope - CEA"/>
            <person name="William W."/>
        </authorList>
    </citation>
    <scope>NUCLEOTIDE SEQUENCE</scope>
</reference>
<evidence type="ECO:0000313" key="2">
    <source>
        <dbReference type="EMBL" id="CAH0379492.1"/>
    </source>
</evidence>
<proteinExistence type="predicted"/>
<gene>
    <name evidence="2" type="ORF">PECAL_6P11170</name>
</gene>
<dbReference type="EMBL" id="CAKKNE010000006">
    <property type="protein sequence ID" value="CAH0379492.1"/>
    <property type="molecule type" value="Genomic_DNA"/>
</dbReference>
<protein>
    <recommendedName>
        <fullName evidence="4">Sfi1 spindle body domain-containing protein</fullName>
    </recommendedName>
</protein>
<evidence type="ECO:0008006" key="4">
    <source>
        <dbReference type="Google" id="ProtNLM"/>
    </source>
</evidence>
<comment type="caution">
    <text evidence="2">The sequence shown here is derived from an EMBL/GenBank/DDBJ whole genome shotgun (WGS) entry which is preliminary data.</text>
</comment>
<feature type="compositionally biased region" description="Basic and acidic residues" evidence="1">
    <location>
        <begin position="411"/>
        <end position="421"/>
    </location>
</feature>
<dbReference type="Proteomes" id="UP000789595">
    <property type="component" value="Unassembled WGS sequence"/>
</dbReference>
<organism evidence="2 3">
    <name type="scientific">Pelagomonas calceolata</name>
    <dbReference type="NCBI Taxonomy" id="35677"/>
    <lineage>
        <taxon>Eukaryota</taxon>
        <taxon>Sar</taxon>
        <taxon>Stramenopiles</taxon>
        <taxon>Ochrophyta</taxon>
        <taxon>Pelagophyceae</taxon>
        <taxon>Pelagomonadales</taxon>
        <taxon>Pelagomonadaceae</taxon>
        <taxon>Pelagomonas</taxon>
    </lineage>
</organism>
<dbReference type="AlphaFoldDB" id="A0A8J2WSV7"/>
<sequence length="574" mass="62768">MSVRIAGRSYELLSASTSLSDDEDVPVDASITRTSLSDEDNIPVDASITSAPPAYEEDEGEETIYFDTRDEVVHPESDDLLEEAAAAAVNGLVDGAVLAVAVGAVADAAHLEGTSDVIASSVLEAARRSLANASTETVRTAIQRLGLSRRQVLMSDSLQIWCRIVYEEREDCSLADAFFRRRRCGSALALLRSRCSKKLATTQSMAATVRGLGASRRLAVKRWRRKAVAAMDTRALRTAQATHFLQRWHASTQKRARAREKRRAAARDLNRRRLQRAYEAWARRARGDAVVRMVSKHGRGRRRAELLKRCVVRWRTVSNVSISCRLLRGAGSQRMTRDAFADWRRGARARREARAQNVRALYHWARQLEGKCFEALARYSQNRKAKRLDVERAFYERARASESKAAADLVETTRSRPEPRWTPDVSDDNDARWTATFLLPRDAPPRSIPSPPNTPSPVKIRPPPKRRAAPRPLPPDVVLLGEASMPPVVRAAPDDDGEASLAPTARRPPVSVPVGVAASAATGLARVAAAPAGGEAPPPPPASDPAAVNVLVQALARAVGELRAPDAGPPPLLR</sequence>
<evidence type="ECO:0000313" key="3">
    <source>
        <dbReference type="Proteomes" id="UP000789595"/>
    </source>
</evidence>
<keyword evidence="3" id="KW-1185">Reference proteome</keyword>
<accession>A0A8J2WSV7</accession>
<name>A0A8J2WSV7_9STRA</name>
<feature type="non-terminal residue" evidence="2">
    <location>
        <position position="574"/>
    </location>
</feature>
<feature type="region of interest" description="Disordered" evidence="1">
    <location>
        <begin position="405"/>
        <end position="510"/>
    </location>
</feature>
<evidence type="ECO:0000256" key="1">
    <source>
        <dbReference type="SAM" id="MobiDB-lite"/>
    </source>
</evidence>